<evidence type="ECO:0000256" key="1">
    <source>
        <dbReference type="ARBA" id="ARBA00023121"/>
    </source>
</evidence>
<dbReference type="Gene3D" id="3.40.50.10170">
    <property type="match status" value="1"/>
</dbReference>
<dbReference type="InterPro" id="IPR050270">
    <property type="entry name" value="DegV_domain_contain"/>
</dbReference>
<dbReference type="RefSeq" id="WP_019225293.1">
    <property type="nucleotide sequence ID" value="NZ_CP046996.1"/>
</dbReference>
<name>A0A857DLL1_9FIRM</name>
<dbReference type="InterPro" id="IPR003797">
    <property type="entry name" value="DegV"/>
</dbReference>
<dbReference type="InterPro" id="IPR043168">
    <property type="entry name" value="DegV_C"/>
</dbReference>
<dbReference type="PANTHER" id="PTHR33434:SF2">
    <property type="entry name" value="FATTY ACID-BINDING PROTEIN TM_1468"/>
    <property type="match status" value="1"/>
</dbReference>
<dbReference type="AlphaFoldDB" id="A0A857DLL1"/>
<protein>
    <submittedName>
        <fullName evidence="2">DegV family EDD domain-containing protein</fullName>
    </submittedName>
</protein>
<reference evidence="2 3" key="1">
    <citation type="submission" date="2019-12" db="EMBL/GenBank/DDBJ databases">
        <title>Sequence classification of anaerobic respiratory reductive dehalogenases: First we see many, then we see few.</title>
        <authorList>
            <person name="Molenda O."/>
            <person name="Puentes Jacome L.A."/>
            <person name="Cao X."/>
            <person name="Nesbo C.L."/>
            <person name="Tang S."/>
            <person name="Morson N."/>
            <person name="Patron J."/>
            <person name="Lomheim L."/>
            <person name="Wishart D.S."/>
            <person name="Edwards E.A."/>
        </authorList>
    </citation>
    <scope>NUCLEOTIDE SEQUENCE [LARGE SCALE GENOMIC DNA]</scope>
    <source>
        <strain evidence="2 3">12DCA</strain>
    </source>
</reference>
<evidence type="ECO:0000313" key="2">
    <source>
        <dbReference type="EMBL" id="QHA01299.1"/>
    </source>
</evidence>
<keyword evidence="1" id="KW-0446">Lipid-binding</keyword>
<sequence length="279" mass="30431">MSVRIITDSTSDLPGYLIEKYNIIVVSLKVLFGEEEYRDGVDITNEEFYAKMARHKELPTTAQVNPGEFVEEFTKHVDQGDEIIGIFISSKLSGTYNSAVMAREIINKGRIYVIDSNSATFGLGLLVVEAAEMAAAGKSAEDIVQTIEILKDQVQFYGVIDNLENLKKGGRLSATSAFAGSILGIKPIISIKDGAVIVVGKARGRKKAFFWILENLKNNHVDLNNKRICIAQAAAPESLEEFRQIILKEYVPKEIVVFSLGPVIGTHAGAGCIGISCFG</sequence>
<dbReference type="GO" id="GO:0008289">
    <property type="term" value="F:lipid binding"/>
    <property type="evidence" value="ECO:0007669"/>
    <property type="project" value="UniProtKB-KW"/>
</dbReference>
<accession>A0A857DLL1</accession>
<proteinExistence type="predicted"/>
<dbReference type="PROSITE" id="PS51482">
    <property type="entry name" value="DEGV"/>
    <property type="match status" value="1"/>
</dbReference>
<organism evidence="2 3">
    <name type="scientific">Dehalobacter restrictus</name>
    <dbReference type="NCBI Taxonomy" id="55583"/>
    <lineage>
        <taxon>Bacteria</taxon>
        <taxon>Bacillati</taxon>
        <taxon>Bacillota</taxon>
        <taxon>Clostridia</taxon>
        <taxon>Eubacteriales</taxon>
        <taxon>Desulfitobacteriaceae</taxon>
        <taxon>Dehalobacter</taxon>
    </lineage>
</organism>
<dbReference type="EMBL" id="CP046996">
    <property type="protein sequence ID" value="QHA01299.1"/>
    <property type="molecule type" value="Genomic_DNA"/>
</dbReference>
<dbReference type="Pfam" id="PF02645">
    <property type="entry name" value="DegV"/>
    <property type="match status" value="1"/>
</dbReference>
<dbReference type="SUPFAM" id="SSF82549">
    <property type="entry name" value="DAK1/DegV-like"/>
    <property type="match status" value="1"/>
</dbReference>
<dbReference type="NCBIfam" id="TIGR00762">
    <property type="entry name" value="DegV"/>
    <property type="match status" value="1"/>
</dbReference>
<dbReference type="Proteomes" id="UP000430508">
    <property type="component" value="Chromosome"/>
</dbReference>
<dbReference type="PANTHER" id="PTHR33434">
    <property type="entry name" value="DEGV DOMAIN-CONTAINING PROTEIN DR_1986-RELATED"/>
    <property type="match status" value="1"/>
</dbReference>
<dbReference type="Gene3D" id="3.30.1180.10">
    <property type="match status" value="1"/>
</dbReference>
<gene>
    <name evidence="2" type="ORF">GQ588_11935</name>
</gene>
<evidence type="ECO:0000313" key="3">
    <source>
        <dbReference type="Proteomes" id="UP000430508"/>
    </source>
</evidence>